<reference evidence="2" key="1">
    <citation type="journal article" date="2019" name="Sci. Rep.">
        <title>Draft genome of Tanacetum cinerariifolium, the natural source of mosquito coil.</title>
        <authorList>
            <person name="Yamashiro T."/>
            <person name="Shiraishi A."/>
            <person name="Satake H."/>
            <person name="Nakayama K."/>
        </authorList>
    </citation>
    <scope>NUCLEOTIDE SEQUENCE</scope>
</reference>
<feature type="non-terminal residue" evidence="2">
    <location>
        <position position="1"/>
    </location>
</feature>
<evidence type="ECO:0000256" key="1">
    <source>
        <dbReference type="SAM" id="MobiDB-lite"/>
    </source>
</evidence>
<name>A0A699UYY9_TANCI</name>
<proteinExistence type="predicted"/>
<dbReference type="AlphaFoldDB" id="A0A699UYY9"/>
<sequence>GLRVDGKVVEIVVGRQKKSSDSGYEAEKVEDQEQISSESGYKYEEDED</sequence>
<dbReference type="EMBL" id="BKCJ011381407">
    <property type="protein sequence ID" value="GFD27987.1"/>
    <property type="molecule type" value="Genomic_DNA"/>
</dbReference>
<feature type="region of interest" description="Disordered" evidence="1">
    <location>
        <begin position="15"/>
        <end position="48"/>
    </location>
</feature>
<gene>
    <name evidence="2" type="ORF">Tci_899956</name>
</gene>
<evidence type="ECO:0000313" key="2">
    <source>
        <dbReference type="EMBL" id="GFD27987.1"/>
    </source>
</evidence>
<comment type="caution">
    <text evidence="2">The sequence shown here is derived from an EMBL/GenBank/DDBJ whole genome shotgun (WGS) entry which is preliminary data.</text>
</comment>
<organism evidence="2">
    <name type="scientific">Tanacetum cinerariifolium</name>
    <name type="common">Dalmatian daisy</name>
    <name type="synonym">Chrysanthemum cinerariifolium</name>
    <dbReference type="NCBI Taxonomy" id="118510"/>
    <lineage>
        <taxon>Eukaryota</taxon>
        <taxon>Viridiplantae</taxon>
        <taxon>Streptophyta</taxon>
        <taxon>Embryophyta</taxon>
        <taxon>Tracheophyta</taxon>
        <taxon>Spermatophyta</taxon>
        <taxon>Magnoliopsida</taxon>
        <taxon>eudicotyledons</taxon>
        <taxon>Gunneridae</taxon>
        <taxon>Pentapetalae</taxon>
        <taxon>asterids</taxon>
        <taxon>campanulids</taxon>
        <taxon>Asterales</taxon>
        <taxon>Asteraceae</taxon>
        <taxon>Asteroideae</taxon>
        <taxon>Anthemideae</taxon>
        <taxon>Anthemidinae</taxon>
        <taxon>Tanacetum</taxon>
    </lineage>
</organism>
<protein>
    <submittedName>
        <fullName evidence="2">Uncharacterized protein</fullName>
    </submittedName>
</protein>
<accession>A0A699UYY9</accession>